<protein>
    <submittedName>
        <fullName evidence="2">12264_t:CDS:1</fullName>
    </submittedName>
</protein>
<sequence>MIVTFFKYSKKKIVGIFVSSTGNGTNNESTTKKGENNEIDIEETDNTSISDVMSLNVPDVPNQEDSGQSLNEITNELSENEKILKTIGQDLVNTENISLIIKDIFEDGKLFNDSDKISSDIQSKIIDKRSEILHNISIKISKKFYVNTILSAEISPEIQLKTLEKEPKKLQLTTKINLLKKIKYPMIEKIIFAEIHIDAAIMSLKELFNKLLERFCNKLQKEISDKILEINEDYQNLKKEEARIESSIKFQENKKKFSTTVSEFNEKENLSKLSKNAEAISPKASKKINEFSTEISNNVEKVKEFTNKVTKNTEEILKKFSDEKEKIAKVSKEIEEEVKKFSTEISNTIKEEIFRNIKGRIEEYLYETLDEVYYNFQLYDKPESYYGQETSNEGQTSTKHMSLISVEQGITGITNDKSVINYKTDKIRNLFSKAMREKRTDIINVITAEKDNFAELQKNITERLKATLDNNDSKDIDMEHIIFIICAIIDSESLIFLDNISKDYTKKVKAHVESIKNEDKNNNHDIEDSNAKRKTVDHYVKVFIVFRVLVEEFGVQTKGNLYPYIF</sequence>
<accession>A0A9N9GI65</accession>
<keyword evidence="3" id="KW-1185">Reference proteome</keyword>
<dbReference type="EMBL" id="CAJVPZ010009507">
    <property type="protein sequence ID" value="CAG8610014.1"/>
    <property type="molecule type" value="Genomic_DNA"/>
</dbReference>
<evidence type="ECO:0000313" key="3">
    <source>
        <dbReference type="Proteomes" id="UP000789396"/>
    </source>
</evidence>
<name>A0A9N9GI65_9GLOM</name>
<dbReference type="AlphaFoldDB" id="A0A9N9GI65"/>
<evidence type="ECO:0000256" key="1">
    <source>
        <dbReference type="SAM" id="Coils"/>
    </source>
</evidence>
<evidence type="ECO:0000313" key="2">
    <source>
        <dbReference type="EMBL" id="CAG8610014.1"/>
    </source>
</evidence>
<reference evidence="2" key="1">
    <citation type="submission" date="2021-06" db="EMBL/GenBank/DDBJ databases">
        <authorList>
            <person name="Kallberg Y."/>
            <person name="Tangrot J."/>
            <person name="Rosling A."/>
        </authorList>
    </citation>
    <scope>NUCLEOTIDE SEQUENCE</scope>
    <source>
        <strain evidence="2">IN212</strain>
    </source>
</reference>
<feature type="coiled-coil region" evidence="1">
    <location>
        <begin position="220"/>
        <end position="254"/>
    </location>
</feature>
<organism evidence="2 3">
    <name type="scientific">Racocetra fulgida</name>
    <dbReference type="NCBI Taxonomy" id="60492"/>
    <lineage>
        <taxon>Eukaryota</taxon>
        <taxon>Fungi</taxon>
        <taxon>Fungi incertae sedis</taxon>
        <taxon>Mucoromycota</taxon>
        <taxon>Glomeromycotina</taxon>
        <taxon>Glomeromycetes</taxon>
        <taxon>Diversisporales</taxon>
        <taxon>Gigasporaceae</taxon>
        <taxon>Racocetra</taxon>
    </lineage>
</organism>
<feature type="non-terminal residue" evidence="2">
    <location>
        <position position="566"/>
    </location>
</feature>
<dbReference type="Proteomes" id="UP000789396">
    <property type="component" value="Unassembled WGS sequence"/>
</dbReference>
<gene>
    <name evidence="2" type="ORF">RFULGI_LOCUS6942</name>
</gene>
<feature type="coiled-coil region" evidence="1">
    <location>
        <begin position="317"/>
        <end position="351"/>
    </location>
</feature>
<dbReference type="OrthoDB" id="2447785at2759"/>
<comment type="caution">
    <text evidence="2">The sequence shown here is derived from an EMBL/GenBank/DDBJ whole genome shotgun (WGS) entry which is preliminary data.</text>
</comment>
<keyword evidence="1" id="KW-0175">Coiled coil</keyword>
<proteinExistence type="predicted"/>
<dbReference type="SUPFAM" id="SSF58113">
    <property type="entry name" value="Apolipoprotein A-I"/>
    <property type="match status" value="1"/>
</dbReference>